<dbReference type="EMBL" id="CP022202">
    <property type="protein sequence ID" value="AXA62339.1"/>
    <property type="molecule type" value="Genomic_DNA"/>
</dbReference>
<organism evidence="2 3">
    <name type="scientific">Pseudomonas thivervalensis</name>
    <dbReference type="NCBI Taxonomy" id="86265"/>
    <lineage>
        <taxon>Bacteria</taxon>
        <taxon>Pseudomonadati</taxon>
        <taxon>Pseudomonadota</taxon>
        <taxon>Gammaproteobacteria</taxon>
        <taxon>Pseudomonadales</taxon>
        <taxon>Pseudomonadaceae</taxon>
        <taxon>Pseudomonas</taxon>
    </lineage>
</organism>
<protein>
    <submittedName>
        <fullName evidence="2">Uncharacterized protein</fullName>
    </submittedName>
</protein>
<dbReference type="AlphaFoldDB" id="A0A2Z4ZFY4"/>
<evidence type="ECO:0000256" key="1">
    <source>
        <dbReference type="SAM" id="MobiDB-lite"/>
    </source>
</evidence>
<evidence type="ECO:0000313" key="2">
    <source>
        <dbReference type="EMBL" id="AXA62339.1"/>
    </source>
</evidence>
<feature type="region of interest" description="Disordered" evidence="1">
    <location>
        <begin position="1"/>
        <end position="80"/>
    </location>
</feature>
<name>A0A2Z4ZFY4_9PSED</name>
<proteinExistence type="predicted"/>
<keyword evidence="3" id="KW-1185">Reference proteome</keyword>
<dbReference type="KEGG" id="pthv:CE140_19870"/>
<feature type="compositionally biased region" description="Polar residues" evidence="1">
    <location>
        <begin position="11"/>
        <end position="29"/>
    </location>
</feature>
<sequence>MGASLLAMGPGQSTSILTDTPPSRASSLPQWICGRTRASREQAPSPQVLGRPVLGTHATAPGFCSSPSTGCTPQPAGSGR</sequence>
<reference evidence="3" key="1">
    <citation type="journal article" date="2021" name="Front. Microbiol.">
        <title>Genomic Analysis of the 1-Aminocyclopropane-1-Carboxylate Deaminase-Producing Pseudomonas thivervalensis SC5 Reveals Its Multifaceted Roles in Soil and in Beneficial Interactions With Plants.</title>
        <authorList>
            <person name="Nascimento F.X."/>
            <person name="Uron P."/>
            <person name="Glick B.R."/>
            <person name="Giachini A."/>
            <person name="Rossi M.J."/>
        </authorList>
    </citation>
    <scope>NUCLEOTIDE SEQUENCE [LARGE SCALE GENOMIC DNA]</scope>
    <source>
        <strain evidence="3">PLM3</strain>
    </source>
</reference>
<dbReference type="Proteomes" id="UP000251666">
    <property type="component" value="Chromosome"/>
</dbReference>
<evidence type="ECO:0000313" key="3">
    <source>
        <dbReference type="Proteomes" id="UP000251666"/>
    </source>
</evidence>
<gene>
    <name evidence="2" type="ORF">CEQ51_20420</name>
</gene>
<accession>A0A2Z4ZFY4</accession>